<comment type="subcellular location">
    <subcellularLocation>
        <location evidence="1">Membrane</location>
    </subcellularLocation>
</comment>
<keyword evidence="6" id="KW-1185">Reference proteome</keyword>
<gene>
    <name evidence="5" type="ORF">NDR86_03550</name>
</gene>
<feature type="transmembrane region" description="Helical" evidence="4">
    <location>
        <begin position="27"/>
        <end position="45"/>
    </location>
</feature>
<comment type="caution">
    <text evidence="5">The sequence shown here is derived from an EMBL/GenBank/DDBJ whole genome shotgun (WGS) entry which is preliminary data.</text>
</comment>
<name>A0A9X2E1X2_9NOCA</name>
<evidence type="ECO:0000313" key="5">
    <source>
        <dbReference type="EMBL" id="MCM6772547.1"/>
    </source>
</evidence>
<dbReference type="RefSeq" id="WP_251909393.1">
    <property type="nucleotide sequence ID" value="NZ_JAMRXG010000001.1"/>
</dbReference>
<keyword evidence="2 4" id="KW-0472">Membrane</keyword>
<evidence type="ECO:0000256" key="3">
    <source>
        <dbReference type="SAM" id="MobiDB-lite"/>
    </source>
</evidence>
<dbReference type="GO" id="GO:0016020">
    <property type="term" value="C:membrane"/>
    <property type="evidence" value="ECO:0007669"/>
    <property type="project" value="UniProtKB-SubCell"/>
</dbReference>
<sequence length="184" mass="20306">MTLELDHPATTSDTGEQPETRPARARWLPWFAATALAAVAVWLGWGWHQQARELAALHDRTANSDRAAAVAKEYATKSLTYDFHHLDAFFDSVRAGTTASLADRYTTVHDTLSKIMTEAQVVAHGEVVATAVSTSDDKTYTVTVFATQTTQNARHPDPITASTLLTVTVQHTDDRWLVSDYHAR</sequence>
<dbReference type="AlphaFoldDB" id="A0A9X2E1X2"/>
<evidence type="ECO:0000256" key="1">
    <source>
        <dbReference type="ARBA" id="ARBA00004370"/>
    </source>
</evidence>
<dbReference type="PANTHER" id="PTHR37042">
    <property type="entry name" value="OUTER MEMBRANE PROTEIN RV1973"/>
    <property type="match status" value="1"/>
</dbReference>
<proteinExistence type="predicted"/>
<protein>
    <recommendedName>
        <fullName evidence="7">Mce-associated membrane protein</fullName>
    </recommendedName>
</protein>
<evidence type="ECO:0008006" key="7">
    <source>
        <dbReference type="Google" id="ProtNLM"/>
    </source>
</evidence>
<feature type="region of interest" description="Disordered" evidence="3">
    <location>
        <begin position="1"/>
        <end position="21"/>
    </location>
</feature>
<keyword evidence="4" id="KW-1133">Transmembrane helix</keyword>
<dbReference type="Proteomes" id="UP001139157">
    <property type="component" value="Unassembled WGS sequence"/>
</dbReference>
<keyword evidence="4" id="KW-0812">Transmembrane</keyword>
<dbReference type="EMBL" id="JAMRXG010000001">
    <property type="protein sequence ID" value="MCM6772547.1"/>
    <property type="molecule type" value="Genomic_DNA"/>
</dbReference>
<evidence type="ECO:0000256" key="2">
    <source>
        <dbReference type="ARBA" id="ARBA00023136"/>
    </source>
</evidence>
<accession>A0A9X2E1X2</accession>
<organism evidence="5 6">
    <name type="scientific">Nocardia pulmonis</name>
    <dbReference type="NCBI Taxonomy" id="2951408"/>
    <lineage>
        <taxon>Bacteria</taxon>
        <taxon>Bacillati</taxon>
        <taxon>Actinomycetota</taxon>
        <taxon>Actinomycetes</taxon>
        <taxon>Mycobacteriales</taxon>
        <taxon>Nocardiaceae</taxon>
        <taxon>Nocardia</taxon>
    </lineage>
</organism>
<dbReference type="PANTHER" id="PTHR37042:SF4">
    <property type="entry name" value="OUTER MEMBRANE PROTEIN RV1973"/>
    <property type="match status" value="1"/>
</dbReference>
<evidence type="ECO:0000313" key="6">
    <source>
        <dbReference type="Proteomes" id="UP001139157"/>
    </source>
</evidence>
<evidence type="ECO:0000256" key="4">
    <source>
        <dbReference type="SAM" id="Phobius"/>
    </source>
</evidence>
<reference evidence="5" key="1">
    <citation type="submission" date="2022-06" db="EMBL/GenBank/DDBJ databases">
        <title>Novel species in genus nocardia.</title>
        <authorList>
            <person name="Li F."/>
        </authorList>
    </citation>
    <scope>NUCLEOTIDE SEQUENCE</scope>
    <source>
        <strain evidence="5">CDC141</strain>
    </source>
</reference>